<evidence type="ECO:0000313" key="2">
    <source>
        <dbReference type="Proteomes" id="UP000218644"/>
    </source>
</evidence>
<reference evidence="1 2" key="1">
    <citation type="submission" date="2017-08" db="EMBL/GenBank/DDBJ databases">
        <title>WGS of Clinical strains of the CDC Group NO-1 linked to zoonotic infections in humans.</title>
        <authorList>
            <person name="Bernier A.-M."/>
            <person name="Bernard K."/>
        </authorList>
    </citation>
    <scope>NUCLEOTIDE SEQUENCE [LARGE SCALE GENOMIC DNA]</scope>
    <source>
        <strain evidence="1 2">NML79-0751</strain>
    </source>
</reference>
<name>A0A2A2AN09_9BURK</name>
<evidence type="ECO:0000313" key="1">
    <source>
        <dbReference type="EMBL" id="PAT39157.1"/>
    </source>
</evidence>
<proteinExistence type="predicted"/>
<sequence>MSWTPAPETIAARSQALIDRADAGSGHSTIEIYDASSPAPVRLCVLVLDKPCGQVINNLVRLKQKEAAGDFVDFDGEPATCKWLDGNGHLVATGTVSGPDGDGDLRMRNRLGTAQMWAGGRAVLDTEHLIG</sequence>
<accession>A0A2A2AN09</accession>
<dbReference type="EMBL" id="NSJD01000022">
    <property type="protein sequence ID" value="PAT39157.1"/>
    <property type="molecule type" value="Genomic_DNA"/>
</dbReference>
<comment type="caution">
    <text evidence="1">The sequence shown here is derived from an EMBL/GenBank/DDBJ whole genome shotgun (WGS) entry which is preliminary data.</text>
</comment>
<dbReference type="Proteomes" id="UP000218644">
    <property type="component" value="Unassembled WGS sequence"/>
</dbReference>
<protein>
    <submittedName>
        <fullName evidence="1">Uncharacterized protein</fullName>
    </submittedName>
</protein>
<organism evidence="1 2">
    <name type="scientific">Vandammella animalimorsus</name>
    <dbReference type="NCBI Taxonomy" id="2029117"/>
    <lineage>
        <taxon>Bacteria</taxon>
        <taxon>Pseudomonadati</taxon>
        <taxon>Pseudomonadota</taxon>
        <taxon>Betaproteobacteria</taxon>
        <taxon>Burkholderiales</taxon>
        <taxon>Comamonadaceae</taxon>
        <taxon>Vandammella</taxon>
    </lineage>
</organism>
<dbReference type="RefSeq" id="WP_095557555.1">
    <property type="nucleotide sequence ID" value="NZ_NSJD01000022.1"/>
</dbReference>
<gene>
    <name evidence="1" type="ORF">CK623_11380</name>
</gene>
<dbReference type="AlphaFoldDB" id="A0A2A2AN09"/>